<protein>
    <recommendedName>
        <fullName evidence="6">Xylanolytic transcriptional activator regulatory domain-containing protein</fullName>
    </recommendedName>
</protein>
<dbReference type="Proteomes" id="UP000186955">
    <property type="component" value="Unassembled WGS sequence"/>
</dbReference>
<dbReference type="AlphaFoldDB" id="A0A1Q5UIE2"/>
<name>A0A1Q5UIE2_9EURO</name>
<dbReference type="PANTHER" id="PTHR47660:SF2">
    <property type="entry name" value="TRANSCRIPTION FACTOR WITH C2H2 AND ZN(2)-CYS(6) DNA BINDING DOMAIN (EUROFUNG)"/>
    <property type="match status" value="1"/>
</dbReference>
<dbReference type="EMBL" id="MNBE01000228">
    <property type="protein sequence ID" value="OKP12209.1"/>
    <property type="molecule type" value="Genomic_DNA"/>
</dbReference>
<keyword evidence="4" id="KW-0804">Transcription</keyword>
<evidence type="ECO:0000256" key="5">
    <source>
        <dbReference type="ARBA" id="ARBA00023242"/>
    </source>
</evidence>
<gene>
    <name evidence="7" type="ORF">PENSUB_1945</name>
</gene>
<keyword evidence="3" id="KW-0805">Transcription regulation</keyword>
<dbReference type="GO" id="GO:0006351">
    <property type="term" value="P:DNA-templated transcription"/>
    <property type="evidence" value="ECO:0007669"/>
    <property type="project" value="InterPro"/>
</dbReference>
<comment type="caution">
    <text evidence="7">The sequence shown here is derived from an EMBL/GenBank/DDBJ whole genome shotgun (WGS) entry which is preliminary data.</text>
</comment>
<dbReference type="Pfam" id="PF04082">
    <property type="entry name" value="Fungal_trans"/>
    <property type="match status" value="1"/>
</dbReference>
<accession>A0A1Q5UIE2</accession>
<evidence type="ECO:0000256" key="3">
    <source>
        <dbReference type="ARBA" id="ARBA00023015"/>
    </source>
</evidence>
<proteinExistence type="predicted"/>
<evidence type="ECO:0000259" key="6">
    <source>
        <dbReference type="Pfam" id="PF04082"/>
    </source>
</evidence>
<keyword evidence="5" id="KW-0539">Nucleus</keyword>
<organism evidence="7 8">
    <name type="scientific">Penicillium subrubescens</name>
    <dbReference type="NCBI Taxonomy" id="1316194"/>
    <lineage>
        <taxon>Eukaryota</taxon>
        <taxon>Fungi</taxon>
        <taxon>Dikarya</taxon>
        <taxon>Ascomycota</taxon>
        <taxon>Pezizomycotina</taxon>
        <taxon>Eurotiomycetes</taxon>
        <taxon>Eurotiomycetidae</taxon>
        <taxon>Eurotiales</taxon>
        <taxon>Aspergillaceae</taxon>
        <taxon>Penicillium</taxon>
    </lineage>
</organism>
<dbReference type="GO" id="GO:0003677">
    <property type="term" value="F:DNA binding"/>
    <property type="evidence" value="ECO:0007669"/>
    <property type="project" value="InterPro"/>
</dbReference>
<evidence type="ECO:0000256" key="2">
    <source>
        <dbReference type="ARBA" id="ARBA00022833"/>
    </source>
</evidence>
<dbReference type="OrthoDB" id="40579at2759"/>
<evidence type="ECO:0000313" key="8">
    <source>
        <dbReference type="Proteomes" id="UP000186955"/>
    </source>
</evidence>
<dbReference type="InterPro" id="IPR007219">
    <property type="entry name" value="XnlR_reg_dom"/>
</dbReference>
<evidence type="ECO:0000256" key="4">
    <source>
        <dbReference type="ARBA" id="ARBA00023163"/>
    </source>
</evidence>
<dbReference type="GO" id="GO:0008270">
    <property type="term" value="F:zinc ion binding"/>
    <property type="evidence" value="ECO:0007669"/>
    <property type="project" value="InterPro"/>
</dbReference>
<keyword evidence="8" id="KW-1185">Reference proteome</keyword>
<feature type="domain" description="Xylanolytic transcriptional activator regulatory" evidence="6">
    <location>
        <begin position="172"/>
        <end position="380"/>
    </location>
</feature>
<dbReference type="CDD" id="cd12148">
    <property type="entry name" value="fungal_TF_MHR"/>
    <property type="match status" value="1"/>
</dbReference>
<sequence>MNLLDELGGYDLNLLDFSWSFPWDVHTPRPQDGIINWPTGDHLLQAKPGEVSTFLDGPTEKVTDRRRGKHVLRTDGTINPYANCPFEYRFKRGPTVNAHRIYTFLHDQESWEQVKSSIVGFRTNRPMPRIVASLRDTIVARVHGMLYKLLDRIGFLHRFPPLDTIEHCYYAYQQTFSKLYPIVHPTSLLESFGKNQDPDSDIGLFLATTMALGCLVIPVEKARAFSVELVYLIRFTITDNAFQDEICLLDNWVLSAWIMMLAFSAWSGSKRHMEIAEAFKGIPTTYFLRRGYYKARPNSNPGSQSKASASWSKWINKERELRLCQILFLIDHEISLLHNVQPAIPFTRLQCPMPVSDELFFLDNEDQWRETLTEWAGDTNSSTKLHPPSLASFYGLFLSYNFFDLKLSVTPLQLRLLLCPIQTQVIQYSQRYRFVPMEEGFEPSTPVSETAEFVRLYQQEELEKSLVKWNLLSEQVFDGLPPWQSQTTPLLLCQLVWVELYICFDDVQLIAGKDGFEIGKTYLPQLRRWAQSTSAWKAIARAGNVIRILQSRQDRPVWWPIAVSRIALVMWCYTVGLNSPVGNMAGVNSTTSSAGPLIVLNDPARDGTSRGRNIHPRESIMCIQGSDGKHIPLYDVPRIFDFYIQMLDDSKSLNSPLLNSSRNFLQDIKDCGIPYAKAEDESTC</sequence>
<reference evidence="7 8" key="1">
    <citation type="submission" date="2016-10" db="EMBL/GenBank/DDBJ databases">
        <title>Genome sequence of the ascomycete fungus Penicillium subrubescens.</title>
        <authorList>
            <person name="De Vries R.P."/>
            <person name="Peng M."/>
            <person name="Dilokpimol A."/>
            <person name="Hilden K."/>
            <person name="Makela M.R."/>
            <person name="Grigoriev I."/>
            <person name="Riley R."/>
            <person name="Granchi Z."/>
        </authorList>
    </citation>
    <scope>NUCLEOTIDE SEQUENCE [LARGE SCALE GENOMIC DNA]</scope>
    <source>
        <strain evidence="7 8">CBS 132785</strain>
    </source>
</reference>
<dbReference type="STRING" id="1316194.A0A1Q5UIE2"/>
<dbReference type="PANTHER" id="PTHR47660">
    <property type="entry name" value="TRANSCRIPTION FACTOR WITH C2H2 AND ZN(2)-CYS(6) DNA BINDING DOMAIN (EUROFUNG)-RELATED-RELATED"/>
    <property type="match status" value="1"/>
</dbReference>
<evidence type="ECO:0000256" key="1">
    <source>
        <dbReference type="ARBA" id="ARBA00022723"/>
    </source>
</evidence>
<evidence type="ECO:0000313" key="7">
    <source>
        <dbReference type="EMBL" id="OKP12209.1"/>
    </source>
</evidence>
<keyword evidence="2" id="KW-0862">Zinc</keyword>
<keyword evidence="1" id="KW-0479">Metal-binding</keyword>